<feature type="domain" description="General secretion pathway GspH" evidence="11">
    <location>
        <begin position="58"/>
        <end position="152"/>
    </location>
</feature>
<dbReference type="InterPro" id="IPR022346">
    <property type="entry name" value="T2SS_GspH"/>
</dbReference>
<keyword evidence="13" id="KW-1185">Reference proteome</keyword>
<keyword evidence="3" id="KW-1003">Cell membrane</keyword>
<dbReference type="SUPFAM" id="SSF54523">
    <property type="entry name" value="Pili subunits"/>
    <property type="match status" value="1"/>
</dbReference>
<name>A0ABN7R5G9_9GAMM</name>
<keyword evidence="4" id="KW-0488">Methylation</keyword>
<reference evidence="12 13" key="1">
    <citation type="submission" date="2021-04" db="EMBL/GenBank/DDBJ databases">
        <authorList>
            <person name="Rodrigo-Torres L."/>
            <person name="Arahal R. D."/>
            <person name="Lucena T."/>
        </authorList>
    </citation>
    <scope>NUCLEOTIDE SEQUENCE [LARGE SCALE GENOMIC DNA]</scope>
    <source>
        <strain evidence="12 13">CECT 30171</strain>
    </source>
</reference>
<keyword evidence="5" id="KW-0997">Cell inner membrane</keyword>
<dbReference type="RefSeq" id="WP_251370586.1">
    <property type="nucleotide sequence ID" value="NZ_OU015430.1"/>
</dbReference>
<dbReference type="PROSITE" id="PS00409">
    <property type="entry name" value="PROKAR_NTER_METHYL"/>
    <property type="match status" value="1"/>
</dbReference>
<evidence type="ECO:0000313" key="12">
    <source>
        <dbReference type="EMBL" id="CAG4976781.1"/>
    </source>
</evidence>
<evidence type="ECO:0000259" key="11">
    <source>
        <dbReference type="Pfam" id="PF12019"/>
    </source>
</evidence>
<evidence type="ECO:0000256" key="10">
    <source>
        <dbReference type="ARBA" id="ARBA00030775"/>
    </source>
</evidence>
<dbReference type="Gene3D" id="3.55.40.10">
    <property type="entry name" value="minor pseudopilin epsh domain"/>
    <property type="match status" value="1"/>
</dbReference>
<dbReference type="NCBIfam" id="NF047827">
    <property type="entry name" value="T3SSXpsH"/>
    <property type="match status" value="1"/>
</dbReference>
<evidence type="ECO:0000256" key="5">
    <source>
        <dbReference type="ARBA" id="ARBA00022519"/>
    </source>
</evidence>
<proteinExistence type="inferred from homology"/>
<evidence type="ECO:0000256" key="7">
    <source>
        <dbReference type="ARBA" id="ARBA00022989"/>
    </source>
</evidence>
<dbReference type="Pfam" id="PF12019">
    <property type="entry name" value="GspH"/>
    <property type="match status" value="1"/>
</dbReference>
<keyword evidence="8" id="KW-0472">Membrane</keyword>
<evidence type="ECO:0000256" key="2">
    <source>
        <dbReference type="ARBA" id="ARBA00021549"/>
    </source>
</evidence>
<organism evidence="12 13">
    <name type="scientific">Novilysobacter luteus</name>
    <dbReference type="NCBI Taxonomy" id="2822368"/>
    <lineage>
        <taxon>Bacteria</taxon>
        <taxon>Pseudomonadati</taxon>
        <taxon>Pseudomonadota</taxon>
        <taxon>Gammaproteobacteria</taxon>
        <taxon>Lysobacterales</taxon>
        <taxon>Lysobacteraceae</taxon>
        <taxon>Novilysobacter</taxon>
    </lineage>
</organism>
<dbReference type="InterPro" id="IPR012902">
    <property type="entry name" value="N_methyl_site"/>
</dbReference>
<dbReference type="EMBL" id="OU015430">
    <property type="protein sequence ID" value="CAG4976781.1"/>
    <property type="molecule type" value="Genomic_DNA"/>
</dbReference>
<dbReference type="Proteomes" id="UP000680116">
    <property type="component" value="Chromosome"/>
</dbReference>
<evidence type="ECO:0000313" key="13">
    <source>
        <dbReference type="Proteomes" id="UP000680116"/>
    </source>
</evidence>
<evidence type="ECO:0000256" key="8">
    <source>
        <dbReference type="ARBA" id="ARBA00023136"/>
    </source>
</evidence>
<evidence type="ECO:0000256" key="4">
    <source>
        <dbReference type="ARBA" id="ARBA00022481"/>
    </source>
</evidence>
<evidence type="ECO:0000256" key="3">
    <source>
        <dbReference type="ARBA" id="ARBA00022475"/>
    </source>
</evidence>
<gene>
    <name evidence="12" type="ORF">LYB30171_02268</name>
</gene>
<evidence type="ECO:0000256" key="6">
    <source>
        <dbReference type="ARBA" id="ARBA00022692"/>
    </source>
</evidence>
<accession>A0ABN7R5G9</accession>
<sequence length="165" mass="17418">MSATRSLYRPGTHSPGRRMRGVSLLEMLLVVGLIAAASLLAAAAFTGGFAGAQLRSSAKEIAAQLRYTRTRAIATGQPQRFVIDPAARTWQAPDGRQGGIPDALEVRFTGARQVQPTRGEGAVMFFGDGAATGGRIQLRRDSAAWNVDVAWLTGEVTLARDGGPP</sequence>
<keyword evidence="6" id="KW-0812">Transmembrane</keyword>
<comment type="subcellular location">
    <subcellularLocation>
        <location evidence="1">Cell inner membrane</location>
        <topology evidence="1">Single-pass membrane protein</topology>
    </subcellularLocation>
</comment>
<keyword evidence="7" id="KW-1133">Transmembrane helix</keyword>
<protein>
    <recommendedName>
        <fullName evidence="2">Type II secretion system protein H</fullName>
    </recommendedName>
    <alternativeName>
        <fullName evidence="10">General secretion pathway protein H</fullName>
    </alternativeName>
</protein>
<comment type="similarity">
    <text evidence="9">Belongs to the GSP H family.</text>
</comment>
<evidence type="ECO:0000256" key="9">
    <source>
        <dbReference type="ARBA" id="ARBA00025772"/>
    </source>
</evidence>
<dbReference type="InterPro" id="IPR045584">
    <property type="entry name" value="Pilin-like"/>
</dbReference>
<evidence type="ECO:0000256" key="1">
    <source>
        <dbReference type="ARBA" id="ARBA00004377"/>
    </source>
</evidence>